<evidence type="ECO:0000256" key="1">
    <source>
        <dbReference type="ARBA" id="ARBA00022670"/>
    </source>
</evidence>
<keyword evidence="10" id="KW-1185">Reference proteome</keyword>
<gene>
    <name evidence="9" type="ORF">NQ317_008967</name>
</gene>
<feature type="chain" id="PRO_5045829191" description="Clip domain-containing protein" evidence="7">
    <location>
        <begin position="22"/>
        <end position="192"/>
    </location>
</feature>
<feature type="signal peptide" evidence="7">
    <location>
        <begin position="1"/>
        <end position="21"/>
    </location>
</feature>
<sequence length="192" mass="21337">MLNPKWLLVLFLCCYIQFSLQQIPEGTPCYTPRNEYGLCVNIKKCVVLIELLRTQSSNESVRNYLRTSTCGYEGTTPMVCCPQTTPKGDSNENTSAESTTTKSEDDTRQGREKEAVLPISPECGFSNVTNSRVVGGMPAALVRMLFVDVIDVMDPVLDRRGASIYHLAKSDKGACSSEAKYIKKRNNLQSIH</sequence>
<evidence type="ECO:0000313" key="10">
    <source>
        <dbReference type="Proteomes" id="UP001162164"/>
    </source>
</evidence>
<protein>
    <recommendedName>
        <fullName evidence="8">Clip domain-containing protein</fullName>
    </recommendedName>
</protein>
<evidence type="ECO:0000313" key="9">
    <source>
        <dbReference type="EMBL" id="KAJ8971378.1"/>
    </source>
</evidence>
<name>A0ABQ9J2A3_9CUCU</name>
<dbReference type="InterPro" id="IPR022700">
    <property type="entry name" value="CLIP"/>
</dbReference>
<keyword evidence="2 7" id="KW-0732">Signal</keyword>
<dbReference type="Gene3D" id="3.30.1640.30">
    <property type="match status" value="1"/>
</dbReference>
<dbReference type="SMART" id="SM00680">
    <property type="entry name" value="CLIP"/>
    <property type="match status" value="1"/>
</dbReference>
<dbReference type="PROSITE" id="PS51888">
    <property type="entry name" value="CLIP"/>
    <property type="match status" value="1"/>
</dbReference>
<comment type="caution">
    <text evidence="9">The sequence shown here is derived from an EMBL/GenBank/DDBJ whole genome shotgun (WGS) entry which is preliminary data.</text>
</comment>
<proteinExistence type="predicted"/>
<evidence type="ECO:0000259" key="8">
    <source>
        <dbReference type="PROSITE" id="PS51888"/>
    </source>
</evidence>
<dbReference type="Proteomes" id="UP001162164">
    <property type="component" value="Unassembled WGS sequence"/>
</dbReference>
<dbReference type="EMBL" id="JAPWTJ010001488">
    <property type="protein sequence ID" value="KAJ8971378.1"/>
    <property type="molecule type" value="Genomic_DNA"/>
</dbReference>
<evidence type="ECO:0000256" key="6">
    <source>
        <dbReference type="SAM" id="MobiDB-lite"/>
    </source>
</evidence>
<feature type="region of interest" description="Disordered" evidence="6">
    <location>
        <begin position="83"/>
        <end position="113"/>
    </location>
</feature>
<dbReference type="Pfam" id="PF12032">
    <property type="entry name" value="CLIP"/>
    <property type="match status" value="1"/>
</dbReference>
<evidence type="ECO:0000256" key="2">
    <source>
        <dbReference type="ARBA" id="ARBA00022729"/>
    </source>
</evidence>
<dbReference type="InterPro" id="IPR038565">
    <property type="entry name" value="CLIP_sf"/>
</dbReference>
<evidence type="ECO:0000256" key="7">
    <source>
        <dbReference type="SAM" id="SignalP"/>
    </source>
</evidence>
<keyword evidence="4" id="KW-0720">Serine protease</keyword>
<keyword evidence="1" id="KW-0645">Protease</keyword>
<keyword evidence="3" id="KW-0378">Hydrolase</keyword>
<accession>A0ABQ9J2A3</accession>
<feature type="compositionally biased region" description="Basic and acidic residues" evidence="6">
    <location>
        <begin position="102"/>
        <end position="113"/>
    </location>
</feature>
<evidence type="ECO:0000256" key="5">
    <source>
        <dbReference type="ARBA" id="ARBA00023157"/>
    </source>
</evidence>
<reference evidence="9" key="1">
    <citation type="journal article" date="2023" name="Insect Mol. Biol.">
        <title>Genome sequencing provides insights into the evolution of gene families encoding plant cell wall-degrading enzymes in longhorned beetles.</title>
        <authorList>
            <person name="Shin N.R."/>
            <person name="Okamura Y."/>
            <person name="Kirsch R."/>
            <person name="Pauchet Y."/>
        </authorList>
    </citation>
    <scope>NUCLEOTIDE SEQUENCE</scope>
    <source>
        <strain evidence="9">MMC_N1</strain>
    </source>
</reference>
<keyword evidence="5" id="KW-1015">Disulfide bond</keyword>
<feature type="domain" description="Clip" evidence="8">
    <location>
        <begin position="28"/>
        <end position="81"/>
    </location>
</feature>
<organism evidence="9 10">
    <name type="scientific">Molorchus minor</name>
    <dbReference type="NCBI Taxonomy" id="1323400"/>
    <lineage>
        <taxon>Eukaryota</taxon>
        <taxon>Metazoa</taxon>
        <taxon>Ecdysozoa</taxon>
        <taxon>Arthropoda</taxon>
        <taxon>Hexapoda</taxon>
        <taxon>Insecta</taxon>
        <taxon>Pterygota</taxon>
        <taxon>Neoptera</taxon>
        <taxon>Endopterygota</taxon>
        <taxon>Coleoptera</taxon>
        <taxon>Polyphaga</taxon>
        <taxon>Cucujiformia</taxon>
        <taxon>Chrysomeloidea</taxon>
        <taxon>Cerambycidae</taxon>
        <taxon>Lamiinae</taxon>
        <taxon>Monochamini</taxon>
        <taxon>Molorchus</taxon>
    </lineage>
</organism>
<feature type="compositionally biased region" description="Low complexity" evidence="6">
    <location>
        <begin position="91"/>
        <end position="101"/>
    </location>
</feature>
<evidence type="ECO:0000256" key="4">
    <source>
        <dbReference type="ARBA" id="ARBA00022825"/>
    </source>
</evidence>
<evidence type="ECO:0000256" key="3">
    <source>
        <dbReference type="ARBA" id="ARBA00022801"/>
    </source>
</evidence>